<dbReference type="Pfam" id="PF00512">
    <property type="entry name" value="HisKA"/>
    <property type="match status" value="1"/>
</dbReference>
<organism evidence="10 11">
    <name type="scientific">Hohaiivirga grylli</name>
    <dbReference type="NCBI Taxonomy" id="3133970"/>
    <lineage>
        <taxon>Bacteria</taxon>
        <taxon>Pseudomonadati</taxon>
        <taxon>Pseudomonadota</taxon>
        <taxon>Alphaproteobacteria</taxon>
        <taxon>Hyphomicrobiales</taxon>
        <taxon>Methylobacteriaceae</taxon>
        <taxon>Hohaiivirga</taxon>
    </lineage>
</organism>
<keyword evidence="6" id="KW-0175">Coiled coil</keyword>
<protein>
    <recommendedName>
        <fullName evidence="2">histidine kinase</fullName>
        <ecNumber evidence="2">2.7.13.3</ecNumber>
    </recommendedName>
</protein>
<evidence type="ECO:0000259" key="8">
    <source>
        <dbReference type="PROSITE" id="PS50109"/>
    </source>
</evidence>
<dbReference type="CDD" id="cd00130">
    <property type="entry name" value="PAS"/>
    <property type="match status" value="2"/>
</dbReference>
<dbReference type="InterPro" id="IPR003661">
    <property type="entry name" value="HisK_dim/P_dom"/>
</dbReference>
<dbReference type="PROSITE" id="PS50109">
    <property type="entry name" value="HIS_KIN"/>
    <property type="match status" value="1"/>
</dbReference>
<dbReference type="InterPro" id="IPR000014">
    <property type="entry name" value="PAS"/>
</dbReference>
<dbReference type="SUPFAM" id="SSF47384">
    <property type="entry name" value="Homodimeric domain of signal transducing histidine kinase"/>
    <property type="match status" value="1"/>
</dbReference>
<keyword evidence="4" id="KW-0808">Transferase</keyword>
<dbReference type="SMART" id="SM00388">
    <property type="entry name" value="HisKA"/>
    <property type="match status" value="1"/>
</dbReference>
<dbReference type="InterPro" id="IPR036890">
    <property type="entry name" value="HATPase_C_sf"/>
</dbReference>
<dbReference type="PANTHER" id="PTHR43047:SF72">
    <property type="entry name" value="OSMOSENSING HISTIDINE PROTEIN KINASE SLN1"/>
    <property type="match status" value="1"/>
</dbReference>
<dbReference type="EMBL" id="JBBYXI010000002">
    <property type="protein sequence ID" value="MEN3930443.1"/>
    <property type="molecule type" value="Genomic_DNA"/>
</dbReference>
<dbReference type="PRINTS" id="PR00344">
    <property type="entry name" value="BCTRLSENSOR"/>
</dbReference>
<dbReference type="EC" id="2.7.13.3" evidence="2"/>
<name>A0ABV0BIR1_9HYPH</name>
<comment type="catalytic activity">
    <reaction evidence="1">
        <text>ATP + protein L-histidine = ADP + protein N-phospho-L-histidine.</text>
        <dbReference type="EC" id="2.7.13.3"/>
    </reaction>
</comment>
<dbReference type="SUPFAM" id="SSF55874">
    <property type="entry name" value="ATPase domain of HSP90 chaperone/DNA topoisomerase II/histidine kinase"/>
    <property type="match status" value="1"/>
</dbReference>
<evidence type="ECO:0000256" key="6">
    <source>
        <dbReference type="SAM" id="Coils"/>
    </source>
</evidence>
<accession>A0ABV0BIR1</accession>
<evidence type="ECO:0000313" key="11">
    <source>
        <dbReference type="Proteomes" id="UP001418637"/>
    </source>
</evidence>
<sequence length="774" mass="85417">MEAETAVAPVRAATILGIARSATNPAFRHIARMEPWLRYVIPALVGCFLLTLATGVWLQSRAARQAILDEAIGNIDIVATLSATKFDQTRAMTEVSDAMAKLTAFAKLLPATSLTQGRTLLLTNVDGAVLASYPTSQNIPLTLEALFGAGQPVTLFADRAGVMTVKLADSSEAIATVRNLTTSGGYIAIVQPMSDLYAGWNTRTINQVVLLIAIMIVLSGIGLAYFLQAERATVADNICERVRERIDSALNRGRCGLWDWDIARGRIYWSDSMYQMLGYERGEEFLSFGEVNAMIHPEDPDLYAIADQLANQETSQVDHEFRLRTASSDWVWMRARAEMMHNEAGRDAHLVGIVIDTTEQRRLEEKTEANDARLRDAIEAISEAFVLWDNNNRLVLCNSKFRHLYNLPMSAVAPGMTYAEVIQHAREPVIRHSNMQNGASDTPYSFEAELGDGRWLQVNERRTRDGGYVSVGVDITPLKKHEEQLLESERRLIATISDLQASREQLEDQAQQMADLAERYLEQKAKAETANRAKSEFLANMSHQLRTPLNAIIGFADMMKAGVFGKLGSERYEEYTQDILNSGQSLLGVIEDILEMSRIEDGRLTLNKTDVKVNEAIHTALTSIQEQVDLKGLSVTVDVIPEEICVPADQSALHRILVNLLQNAAKFTDDNGCITIRTRQAHGAINIYVEDNGIGIPQHALQKIGRPFEQVEAEFSKTYKGSGLGLAIARSLTEMHGGSLRLRSQDGVGTIALIHLPTGDQTSATQIALGDTVH</sequence>
<dbReference type="InterPro" id="IPR005467">
    <property type="entry name" value="His_kinase_dom"/>
</dbReference>
<keyword evidence="7" id="KW-0472">Membrane</keyword>
<dbReference type="GO" id="GO:0005524">
    <property type="term" value="F:ATP binding"/>
    <property type="evidence" value="ECO:0007669"/>
    <property type="project" value="UniProtKB-KW"/>
</dbReference>
<evidence type="ECO:0000259" key="9">
    <source>
        <dbReference type="PROSITE" id="PS50113"/>
    </source>
</evidence>
<comment type="caution">
    <text evidence="10">The sequence shown here is derived from an EMBL/GenBank/DDBJ whole genome shotgun (WGS) entry which is preliminary data.</text>
</comment>
<evidence type="ECO:0000313" key="10">
    <source>
        <dbReference type="EMBL" id="MEN3930443.1"/>
    </source>
</evidence>
<keyword evidence="7" id="KW-0812">Transmembrane</keyword>
<feature type="domain" description="Histidine kinase" evidence="8">
    <location>
        <begin position="540"/>
        <end position="760"/>
    </location>
</feature>
<feature type="transmembrane region" description="Helical" evidence="7">
    <location>
        <begin position="208"/>
        <end position="227"/>
    </location>
</feature>
<dbReference type="Pfam" id="PF02518">
    <property type="entry name" value="HATPase_c"/>
    <property type="match status" value="1"/>
</dbReference>
<evidence type="ECO:0000256" key="5">
    <source>
        <dbReference type="ARBA" id="ARBA00022777"/>
    </source>
</evidence>
<dbReference type="SMART" id="SM00387">
    <property type="entry name" value="HATPase_c"/>
    <property type="match status" value="1"/>
</dbReference>
<dbReference type="InterPro" id="IPR035965">
    <property type="entry name" value="PAS-like_dom_sf"/>
</dbReference>
<dbReference type="InterPro" id="IPR003594">
    <property type="entry name" value="HATPase_dom"/>
</dbReference>
<dbReference type="InterPro" id="IPR000700">
    <property type="entry name" value="PAS-assoc_C"/>
</dbReference>
<dbReference type="InterPro" id="IPR036097">
    <property type="entry name" value="HisK_dim/P_sf"/>
</dbReference>
<dbReference type="SUPFAM" id="SSF55785">
    <property type="entry name" value="PYP-like sensor domain (PAS domain)"/>
    <property type="match status" value="2"/>
</dbReference>
<evidence type="ECO:0000256" key="2">
    <source>
        <dbReference type="ARBA" id="ARBA00012438"/>
    </source>
</evidence>
<keyword evidence="7" id="KW-1133">Transmembrane helix</keyword>
<dbReference type="Gene3D" id="3.30.450.20">
    <property type="entry name" value="PAS domain"/>
    <property type="match status" value="2"/>
</dbReference>
<keyword evidence="11" id="KW-1185">Reference proteome</keyword>
<dbReference type="SMART" id="SM00091">
    <property type="entry name" value="PAS"/>
    <property type="match status" value="2"/>
</dbReference>
<feature type="coiled-coil region" evidence="6">
    <location>
        <begin position="489"/>
        <end position="533"/>
    </location>
</feature>
<dbReference type="Gene3D" id="3.30.565.10">
    <property type="entry name" value="Histidine kinase-like ATPase, C-terminal domain"/>
    <property type="match status" value="1"/>
</dbReference>
<keyword evidence="3" id="KW-0597">Phosphoprotein</keyword>
<dbReference type="SMART" id="SM00086">
    <property type="entry name" value="PAC"/>
    <property type="match status" value="2"/>
</dbReference>
<dbReference type="CDD" id="cd00082">
    <property type="entry name" value="HisKA"/>
    <property type="match status" value="1"/>
</dbReference>
<dbReference type="PROSITE" id="PS50113">
    <property type="entry name" value="PAC"/>
    <property type="match status" value="1"/>
</dbReference>
<evidence type="ECO:0000256" key="7">
    <source>
        <dbReference type="SAM" id="Phobius"/>
    </source>
</evidence>
<reference evidence="10 11" key="1">
    <citation type="submission" date="2024-04" db="EMBL/GenBank/DDBJ databases">
        <title>A novel species isolated from cricket.</title>
        <authorList>
            <person name="Wang H.-C."/>
        </authorList>
    </citation>
    <scope>NUCLEOTIDE SEQUENCE [LARGE SCALE GENOMIC DNA]</scope>
    <source>
        <strain evidence="10 11">WL0021</strain>
    </source>
</reference>
<evidence type="ECO:0000256" key="4">
    <source>
        <dbReference type="ARBA" id="ARBA00022679"/>
    </source>
</evidence>
<dbReference type="RefSeq" id="WP_346336453.1">
    <property type="nucleotide sequence ID" value="NZ_JBBYXI010000002.1"/>
</dbReference>
<evidence type="ECO:0000256" key="1">
    <source>
        <dbReference type="ARBA" id="ARBA00000085"/>
    </source>
</evidence>
<feature type="transmembrane region" description="Helical" evidence="7">
    <location>
        <begin position="36"/>
        <end position="58"/>
    </location>
</feature>
<dbReference type="InterPro" id="IPR001610">
    <property type="entry name" value="PAC"/>
</dbReference>
<keyword evidence="10" id="KW-0547">Nucleotide-binding</keyword>
<dbReference type="InterPro" id="IPR004358">
    <property type="entry name" value="Sig_transdc_His_kin-like_C"/>
</dbReference>
<dbReference type="Gene3D" id="1.10.287.130">
    <property type="match status" value="1"/>
</dbReference>
<dbReference type="InterPro" id="IPR013655">
    <property type="entry name" value="PAS_fold_3"/>
</dbReference>
<dbReference type="Pfam" id="PF08447">
    <property type="entry name" value="PAS_3"/>
    <property type="match status" value="1"/>
</dbReference>
<dbReference type="PANTHER" id="PTHR43047">
    <property type="entry name" value="TWO-COMPONENT HISTIDINE PROTEIN KINASE"/>
    <property type="match status" value="1"/>
</dbReference>
<dbReference type="Proteomes" id="UP001418637">
    <property type="component" value="Unassembled WGS sequence"/>
</dbReference>
<feature type="domain" description="PAC" evidence="9">
    <location>
        <begin position="317"/>
        <end position="369"/>
    </location>
</feature>
<dbReference type="NCBIfam" id="TIGR00229">
    <property type="entry name" value="sensory_box"/>
    <property type="match status" value="1"/>
</dbReference>
<evidence type="ECO:0000256" key="3">
    <source>
        <dbReference type="ARBA" id="ARBA00022553"/>
    </source>
</evidence>
<keyword evidence="5" id="KW-0418">Kinase</keyword>
<gene>
    <name evidence="10" type="ORF">WJT86_05110</name>
</gene>
<dbReference type="Pfam" id="PF12860">
    <property type="entry name" value="PAS_7"/>
    <property type="match status" value="1"/>
</dbReference>
<keyword evidence="10" id="KW-0067">ATP-binding</keyword>
<proteinExistence type="predicted"/>